<dbReference type="PANTHER" id="PTHR42839">
    <property type="entry name" value="ISOCHORISMATE SYNTHASE ENTC"/>
    <property type="match status" value="1"/>
</dbReference>
<dbReference type="SUPFAM" id="SSF56322">
    <property type="entry name" value="ADC synthase"/>
    <property type="match status" value="1"/>
</dbReference>
<reference evidence="7 8" key="1">
    <citation type="submission" date="2016-10" db="EMBL/GenBank/DDBJ databases">
        <authorList>
            <person name="de Groot N.N."/>
        </authorList>
    </citation>
    <scope>NUCLEOTIDE SEQUENCE [LARGE SCALE GENOMIC DNA]</scope>
    <source>
        <strain evidence="7 8">DSM 24956</strain>
    </source>
</reference>
<dbReference type="PANTHER" id="PTHR42839:SF2">
    <property type="entry name" value="ISOCHORISMATE SYNTHASE ENTC"/>
    <property type="match status" value="1"/>
</dbReference>
<evidence type="ECO:0000256" key="1">
    <source>
        <dbReference type="ARBA" id="ARBA00000799"/>
    </source>
</evidence>
<dbReference type="NCBIfam" id="TIGR00543">
    <property type="entry name" value="isochor_syn"/>
    <property type="match status" value="1"/>
</dbReference>
<gene>
    <name evidence="7" type="ORF">SAMN05444411_104101</name>
</gene>
<dbReference type="InterPro" id="IPR005801">
    <property type="entry name" value="ADC_synthase"/>
</dbReference>
<evidence type="ECO:0000256" key="2">
    <source>
        <dbReference type="ARBA" id="ARBA00005297"/>
    </source>
</evidence>
<dbReference type="EC" id="5.4.4.2" evidence="3"/>
<comment type="catalytic activity">
    <reaction evidence="1">
        <text>chorismate = isochorismate</text>
        <dbReference type="Rhea" id="RHEA:18985"/>
        <dbReference type="ChEBI" id="CHEBI:29748"/>
        <dbReference type="ChEBI" id="CHEBI:29780"/>
        <dbReference type="EC" id="5.4.4.2"/>
    </reaction>
</comment>
<dbReference type="InterPro" id="IPR004561">
    <property type="entry name" value="IsoChor_synthase"/>
</dbReference>
<sequence>MQQQLVNFFNEIEQALIAKKPFVVFNKPNKNGLTLYKQNSLELFELENYHQKGFVFAPFSSSEKQLIFPESECEKLTTTFNFEEINNNKQKEVIEIISSSKNEKEYNNLVSDAVNFINTTSAEKVVVSRKEIVSKSNFEVIATFKKMLNNYKNAFVYCWHHPKVGLWMGASPERFLNIENGEFKTMSLAGTQVYVDTVKVNWKEKEKEEQRYVTDFIIDSVSPIFKEVKIKGPYTVKAGSLLHLRTDILAKVTSNDLIEKLALKLHPTPAVCGLPKQKAKDFIIKNEGYNRTYYTGFLGELNIENSTNFYVNLRCMQIDNSTISIYIGGGITKSSIAKLEWNETVSKAEIMKKVL</sequence>
<dbReference type="EMBL" id="FNNJ01000004">
    <property type="protein sequence ID" value="SDX27844.1"/>
    <property type="molecule type" value="Genomic_DNA"/>
</dbReference>
<accession>A0A1H3AF96</accession>
<dbReference type="AlphaFoldDB" id="A0A1H3AF96"/>
<dbReference type="RefSeq" id="WP_175454769.1">
    <property type="nucleotide sequence ID" value="NZ_FNNJ01000004.1"/>
</dbReference>
<protein>
    <recommendedName>
        <fullName evidence="3">isochorismate synthase</fullName>
        <ecNumber evidence="3">5.4.4.2</ecNumber>
    </recommendedName>
    <alternativeName>
        <fullName evidence="5">Isochorismate mutase</fullName>
    </alternativeName>
</protein>
<evidence type="ECO:0000256" key="5">
    <source>
        <dbReference type="ARBA" id="ARBA00041564"/>
    </source>
</evidence>
<feature type="domain" description="Chorismate-utilising enzyme C-terminal" evidence="6">
    <location>
        <begin position="103"/>
        <end position="347"/>
    </location>
</feature>
<evidence type="ECO:0000259" key="6">
    <source>
        <dbReference type="Pfam" id="PF00425"/>
    </source>
</evidence>
<dbReference type="Pfam" id="PF00425">
    <property type="entry name" value="Chorismate_bind"/>
    <property type="match status" value="1"/>
</dbReference>
<organism evidence="7 8">
    <name type="scientific">Lutibacter oricola</name>
    <dbReference type="NCBI Taxonomy" id="762486"/>
    <lineage>
        <taxon>Bacteria</taxon>
        <taxon>Pseudomonadati</taxon>
        <taxon>Bacteroidota</taxon>
        <taxon>Flavobacteriia</taxon>
        <taxon>Flavobacteriales</taxon>
        <taxon>Flavobacteriaceae</taxon>
        <taxon>Lutibacter</taxon>
    </lineage>
</organism>
<dbReference type="GO" id="GO:0008909">
    <property type="term" value="F:isochorismate synthase activity"/>
    <property type="evidence" value="ECO:0007669"/>
    <property type="project" value="UniProtKB-EC"/>
</dbReference>
<evidence type="ECO:0000313" key="7">
    <source>
        <dbReference type="EMBL" id="SDX27844.1"/>
    </source>
</evidence>
<comment type="similarity">
    <text evidence="2">Belongs to the isochorismate synthase family.</text>
</comment>
<evidence type="ECO:0000256" key="4">
    <source>
        <dbReference type="ARBA" id="ARBA00023235"/>
    </source>
</evidence>
<proteinExistence type="inferred from homology"/>
<dbReference type="InterPro" id="IPR015890">
    <property type="entry name" value="Chorismate_C"/>
</dbReference>
<evidence type="ECO:0000256" key="3">
    <source>
        <dbReference type="ARBA" id="ARBA00012824"/>
    </source>
</evidence>
<name>A0A1H3AF96_9FLAO</name>
<dbReference type="Proteomes" id="UP000199595">
    <property type="component" value="Unassembled WGS sequence"/>
</dbReference>
<dbReference type="STRING" id="762486.SAMN05444411_104101"/>
<keyword evidence="8" id="KW-1185">Reference proteome</keyword>
<evidence type="ECO:0000313" key="8">
    <source>
        <dbReference type="Proteomes" id="UP000199595"/>
    </source>
</evidence>
<dbReference type="Gene3D" id="3.60.120.10">
    <property type="entry name" value="Anthranilate synthase"/>
    <property type="match status" value="1"/>
</dbReference>
<keyword evidence="4" id="KW-0413">Isomerase</keyword>